<keyword evidence="7" id="KW-0805">Transcription regulation</keyword>
<keyword evidence="3" id="KW-0479">Metal-binding</keyword>
<dbReference type="SMART" id="SM00355">
    <property type="entry name" value="ZnF_C2H2"/>
    <property type="match status" value="6"/>
</dbReference>
<keyword evidence="9" id="KW-0539">Nucleus</keyword>
<evidence type="ECO:0000256" key="6">
    <source>
        <dbReference type="ARBA" id="ARBA00022833"/>
    </source>
</evidence>
<dbReference type="PANTHER" id="PTHR24379">
    <property type="entry name" value="KRAB AND ZINC FINGER DOMAIN-CONTAINING"/>
    <property type="match status" value="1"/>
</dbReference>
<dbReference type="Pfam" id="PF12874">
    <property type="entry name" value="zf-met"/>
    <property type="match status" value="1"/>
</dbReference>
<dbReference type="InterPro" id="IPR036236">
    <property type="entry name" value="Znf_C2H2_sf"/>
</dbReference>
<evidence type="ECO:0000256" key="9">
    <source>
        <dbReference type="ARBA" id="ARBA00023242"/>
    </source>
</evidence>
<sequence length="238" mass="28058">MKNVNSKKTVFRCDICCEDIPRVDKHKHIRLHFATNRRPRKCKLCGKSFATPARLENHVRSHTKEMLYSCDTCGKEFNQKSNWKTHQKVHQVPAGMIQCAKCYIKLKKSIGLERHAIFCGKESDYYTVEEVENPKKNPNARKKTDTIYRCNQCPDDAPKRRKEYMEDHVIRAHLKVKLHCCYFCDIKFIHRTELQIHLRSHTGEKPFTCKTCGKGFSQSTHYNMHQVSHSEERTFKVE</sequence>
<keyword evidence="6" id="KW-0862">Zinc</keyword>
<keyword evidence="8" id="KW-0804">Transcription</keyword>
<dbReference type="PANTHER" id="PTHR24379:SF121">
    <property type="entry name" value="C2H2-TYPE DOMAIN-CONTAINING PROTEIN"/>
    <property type="match status" value="1"/>
</dbReference>
<dbReference type="FunFam" id="3.30.160.60:FF:000176">
    <property type="entry name" value="zinc finger protein 70"/>
    <property type="match status" value="1"/>
</dbReference>
<keyword evidence="4" id="KW-0677">Repeat</keyword>
<dbReference type="OrthoDB" id="6077919at2759"/>
<accession>A0A226CVA6</accession>
<feature type="domain" description="C2H2-type" evidence="11">
    <location>
        <begin position="179"/>
        <end position="206"/>
    </location>
</feature>
<evidence type="ECO:0000256" key="10">
    <source>
        <dbReference type="PROSITE-ProRule" id="PRU00042"/>
    </source>
</evidence>
<feature type="domain" description="C2H2-type" evidence="11">
    <location>
        <begin position="207"/>
        <end position="234"/>
    </location>
</feature>
<dbReference type="PROSITE" id="PS50157">
    <property type="entry name" value="ZINC_FINGER_C2H2_2"/>
    <property type="match status" value="4"/>
</dbReference>
<dbReference type="SUPFAM" id="SSF57667">
    <property type="entry name" value="beta-beta-alpha zinc fingers"/>
    <property type="match status" value="2"/>
</dbReference>
<evidence type="ECO:0000256" key="2">
    <source>
        <dbReference type="ARBA" id="ARBA00006991"/>
    </source>
</evidence>
<dbReference type="Gene3D" id="3.30.160.60">
    <property type="entry name" value="Classic Zinc Finger"/>
    <property type="match status" value="4"/>
</dbReference>
<gene>
    <name evidence="12" type="ORF">Fcan01_27896</name>
</gene>
<evidence type="ECO:0000256" key="8">
    <source>
        <dbReference type="ARBA" id="ARBA00023163"/>
    </source>
</evidence>
<evidence type="ECO:0000256" key="7">
    <source>
        <dbReference type="ARBA" id="ARBA00023015"/>
    </source>
</evidence>
<proteinExistence type="inferred from homology"/>
<dbReference type="EMBL" id="LNIX01000059">
    <property type="protein sequence ID" value="OXA37325.1"/>
    <property type="molecule type" value="Genomic_DNA"/>
</dbReference>
<dbReference type="AlphaFoldDB" id="A0A226CVA6"/>
<dbReference type="FunFam" id="3.30.160.60:FF:000193">
    <property type="entry name" value="Zinc finger protein 300"/>
    <property type="match status" value="1"/>
</dbReference>
<evidence type="ECO:0000256" key="3">
    <source>
        <dbReference type="ARBA" id="ARBA00022723"/>
    </source>
</evidence>
<dbReference type="GO" id="GO:0005634">
    <property type="term" value="C:nucleus"/>
    <property type="evidence" value="ECO:0007669"/>
    <property type="project" value="UniProtKB-SubCell"/>
</dbReference>
<feature type="domain" description="C2H2-type" evidence="11">
    <location>
        <begin position="40"/>
        <end position="67"/>
    </location>
</feature>
<feature type="domain" description="C2H2-type" evidence="11">
    <location>
        <begin position="68"/>
        <end position="90"/>
    </location>
</feature>
<reference evidence="12 13" key="1">
    <citation type="submission" date="2015-12" db="EMBL/GenBank/DDBJ databases">
        <title>The genome of Folsomia candida.</title>
        <authorList>
            <person name="Faddeeva A."/>
            <person name="Derks M.F."/>
            <person name="Anvar Y."/>
            <person name="Smit S."/>
            <person name="Van Straalen N."/>
            <person name="Roelofs D."/>
        </authorList>
    </citation>
    <scope>NUCLEOTIDE SEQUENCE [LARGE SCALE GENOMIC DNA]</scope>
    <source>
        <strain evidence="12 13">VU population</strain>
        <tissue evidence="12">Whole body</tissue>
    </source>
</reference>
<dbReference type="PROSITE" id="PS00028">
    <property type="entry name" value="ZINC_FINGER_C2H2_1"/>
    <property type="match status" value="4"/>
</dbReference>
<comment type="caution">
    <text evidence="12">The sequence shown here is derived from an EMBL/GenBank/DDBJ whole genome shotgun (WGS) entry which is preliminary data.</text>
</comment>
<evidence type="ECO:0000256" key="5">
    <source>
        <dbReference type="ARBA" id="ARBA00022771"/>
    </source>
</evidence>
<organism evidence="12 13">
    <name type="scientific">Folsomia candida</name>
    <name type="common">Springtail</name>
    <dbReference type="NCBI Taxonomy" id="158441"/>
    <lineage>
        <taxon>Eukaryota</taxon>
        <taxon>Metazoa</taxon>
        <taxon>Ecdysozoa</taxon>
        <taxon>Arthropoda</taxon>
        <taxon>Hexapoda</taxon>
        <taxon>Collembola</taxon>
        <taxon>Entomobryomorpha</taxon>
        <taxon>Isotomoidea</taxon>
        <taxon>Isotomidae</taxon>
        <taxon>Proisotominae</taxon>
        <taxon>Folsomia</taxon>
    </lineage>
</organism>
<keyword evidence="5 10" id="KW-0863">Zinc-finger</keyword>
<comment type="similarity">
    <text evidence="2">Belongs to the krueppel C2H2-type zinc-finger protein family.</text>
</comment>
<evidence type="ECO:0000259" key="11">
    <source>
        <dbReference type="PROSITE" id="PS50157"/>
    </source>
</evidence>
<evidence type="ECO:0000313" key="13">
    <source>
        <dbReference type="Proteomes" id="UP000198287"/>
    </source>
</evidence>
<evidence type="ECO:0000313" key="12">
    <source>
        <dbReference type="EMBL" id="OXA37325.1"/>
    </source>
</evidence>
<dbReference type="FunFam" id="3.30.160.60:FF:000710">
    <property type="entry name" value="Zinc finger protein 768"/>
    <property type="match status" value="1"/>
</dbReference>
<dbReference type="GO" id="GO:0008270">
    <property type="term" value="F:zinc ion binding"/>
    <property type="evidence" value="ECO:0007669"/>
    <property type="project" value="UniProtKB-KW"/>
</dbReference>
<keyword evidence="13" id="KW-1185">Reference proteome</keyword>
<dbReference type="InterPro" id="IPR013087">
    <property type="entry name" value="Znf_C2H2_type"/>
</dbReference>
<evidence type="ECO:0000256" key="1">
    <source>
        <dbReference type="ARBA" id="ARBA00004123"/>
    </source>
</evidence>
<dbReference type="STRING" id="158441.A0A226CVA6"/>
<dbReference type="Proteomes" id="UP000198287">
    <property type="component" value="Unassembled WGS sequence"/>
</dbReference>
<name>A0A226CVA6_FOLCA</name>
<comment type="subcellular location">
    <subcellularLocation>
        <location evidence="1">Nucleus</location>
    </subcellularLocation>
</comment>
<protein>
    <recommendedName>
        <fullName evidence="11">C2H2-type domain-containing protein</fullName>
    </recommendedName>
</protein>
<evidence type="ECO:0000256" key="4">
    <source>
        <dbReference type="ARBA" id="ARBA00022737"/>
    </source>
</evidence>
<dbReference type="Pfam" id="PF00096">
    <property type="entry name" value="zf-C2H2"/>
    <property type="match status" value="3"/>
</dbReference>